<comment type="caution">
    <text evidence="3">The sequence shown here is derived from an EMBL/GenBank/DDBJ whole genome shotgun (WGS) entry which is preliminary data.</text>
</comment>
<keyword evidence="4" id="KW-1185">Reference proteome</keyword>
<dbReference type="PANTHER" id="PTHR23282">
    <property type="entry name" value="APICAL ENDOSOMAL GLYCOPROTEIN PRECURSOR"/>
    <property type="match status" value="1"/>
</dbReference>
<reference evidence="3 4" key="1">
    <citation type="submission" date="2022-05" db="EMBL/GenBank/DDBJ databases">
        <authorList>
            <consortium name="Genoscope - CEA"/>
            <person name="William W."/>
        </authorList>
    </citation>
    <scope>NUCLEOTIDE SEQUENCE [LARGE SCALE GENOMIC DNA]</scope>
</reference>
<dbReference type="InterPro" id="IPR051560">
    <property type="entry name" value="MAM_domain-containing"/>
</dbReference>
<feature type="region of interest" description="Disordered" evidence="1">
    <location>
        <begin position="33"/>
        <end position="55"/>
    </location>
</feature>
<evidence type="ECO:0000313" key="4">
    <source>
        <dbReference type="Proteomes" id="UP001159427"/>
    </source>
</evidence>
<evidence type="ECO:0000259" key="2">
    <source>
        <dbReference type="PROSITE" id="PS50060"/>
    </source>
</evidence>
<dbReference type="PROSITE" id="PS50060">
    <property type="entry name" value="MAM_2"/>
    <property type="match status" value="1"/>
</dbReference>
<dbReference type="Gene3D" id="2.60.120.200">
    <property type="match status" value="1"/>
</dbReference>
<gene>
    <name evidence="3" type="ORF">PEVE_00033602</name>
</gene>
<feature type="domain" description="MAM" evidence="2">
    <location>
        <begin position="12"/>
        <end position="133"/>
    </location>
</feature>
<dbReference type="PANTHER" id="PTHR23282:SF142">
    <property type="entry name" value="MAM DOMAIN-CONTAINING PROTEIN"/>
    <property type="match status" value="1"/>
</dbReference>
<evidence type="ECO:0000256" key="1">
    <source>
        <dbReference type="SAM" id="MobiDB-lite"/>
    </source>
</evidence>
<feature type="compositionally biased region" description="Polar residues" evidence="1">
    <location>
        <begin position="39"/>
        <end position="52"/>
    </location>
</feature>
<name>A0ABN8LAA3_9CNID</name>
<dbReference type="Proteomes" id="UP001159427">
    <property type="component" value="Unassembled WGS sequence"/>
</dbReference>
<sequence>MFYPSNFFSPDPSCDFERDFCSWKQLTTDDFDWTRNKGKTSSDGTGPSTDHSGNGYYIYIETSSPREEDDIAMLRFQGKSDKPSVCLSFYFHMYGNDVGEIYLYNRGRTVWRMAGNQGDLWRRAEIKITGDYD</sequence>
<feature type="non-terminal residue" evidence="3">
    <location>
        <position position="133"/>
    </location>
</feature>
<dbReference type="SMART" id="SM00137">
    <property type="entry name" value="MAM"/>
    <property type="match status" value="1"/>
</dbReference>
<dbReference type="EMBL" id="CALNXI010000005">
    <property type="protein sequence ID" value="CAH3014018.1"/>
    <property type="molecule type" value="Genomic_DNA"/>
</dbReference>
<organism evidence="3 4">
    <name type="scientific">Porites evermanni</name>
    <dbReference type="NCBI Taxonomy" id="104178"/>
    <lineage>
        <taxon>Eukaryota</taxon>
        <taxon>Metazoa</taxon>
        <taxon>Cnidaria</taxon>
        <taxon>Anthozoa</taxon>
        <taxon>Hexacorallia</taxon>
        <taxon>Scleractinia</taxon>
        <taxon>Fungiina</taxon>
        <taxon>Poritidae</taxon>
        <taxon>Porites</taxon>
    </lineage>
</organism>
<dbReference type="Pfam" id="PF00629">
    <property type="entry name" value="MAM"/>
    <property type="match status" value="1"/>
</dbReference>
<evidence type="ECO:0000313" key="3">
    <source>
        <dbReference type="EMBL" id="CAH3014018.1"/>
    </source>
</evidence>
<dbReference type="SUPFAM" id="SSF49899">
    <property type="entry name" value="Concanavalin A-like lectins/glucanases"/>
    <property type="match status" value="1"/>
</dbReference>
<accession>A0ABN8LAA3</accession>
<dbReference type="InterPro" id="IPR000998">
    <property type="entry name" value="MAM_dom"/>
</dbReference>
<protein>
    <recommendedName>
        <fullName evidence="2">MAM domain-containing protein</fullName>
    </recommendedName>
</protein>
<dbReference type="InterPro" id="IPR013320">
    <property type="entry name" value="ConA-like_dom_sf"/>
</dbReference>
<dbReference type="CDD" id="cd06263">
    <property type="entry name" value="MAM"/>
    <property type="match status" value="1"/>
</dbReference>
<proteinExistence type="predicted"/>